<dbReference type="OrthoDB" id="3143319at2759"/>
<evidence type="ECO:0000313" key="1">
    <source>
        <dbReference type="EMBL" id="KIM51582.1"/>
    </source>
</evidence>
<dbReference type="Proteomes" id="UP000053989">
    <property type="component" value="Unassembled WGS sequence"/>
</dbReference>
<sequence>RLYQYDSVPPRIASGIRWPGVESLREWGVLPSPDSDECISLQHLDEFKSTGFQVVARPCGSSSREPAKRRLPEAPLCRRGMKRVLESEPLFPKPVKRPKLITSSIVDLLPQPHFMASRSIKVKELDTTRFPCFSKRQPLPVPPYTAPSVSELLGSQYRRGAWLIPIRGQLPFEHASMAVIIQSLQDIGLVSELIHLTSHKIIWTREILIDFWDFLLKLQQAANLGPITLSFHAAPPDSIFTADTASDPTEESTNNPYHQFRQHYSKTTIGSSLPRDSFTPYVYRAQLEATDYIKVYHNAPYSLSLRSVLDAYQYRPRKADGSGTSKIGDLGKTRVLKGARLAFMDERSKGAFLM</sequence>
<accession>A0A0C2ZFC8</accession>
<dbReference type="AlphaFoldDB" id="A0A0C2ZFC8"/>
<dbReference type="STRING" id="1036808.A0A0C2ZFC8"/>
<dbReference type="EMBL" id="KN822250">
    <property type="protein sequence ID" value="KIM51582.1"/>
    <property type="molecule type" value="Genomic_DNA"/>
</dbReference>
<feature type="non-terminal residue" evidence="1">
    <location>
        <position position="354"/>
    </location>
</feature>
<protein>
    <submittedName>
        <fullName evidence="1">Uncharacterized protein</fullName>
    </submittedName>
</protein>
<dbReference type="HOGENOM" id="CLU_027435_0_0_1"/>
<name>A0A0C2ZFC8_9AGAM</name>
<evidence type="ECO:0000313" key="2">
    <source>
        <dbReference type="Proteomes" id="UP000053989"/>
    </source>
</evidence>
<dbReference type="InParanoid" id="A0A0C2ZFC8"/>
<reference evidence="1 2" key="1">
    <citation type="submission" date="2014-04" db="EMBL/GenBank/DDBJ databases">
        <authorList>
            <consortium name="DOE Joint Genome Institute"/>
            <person name="Kuo A."/>
            <person name="Kohler A."/>
            <person name="Nagy L.G."/>
            <person name="Floudas D."/>
            <person name="Copeland A."/>
            <person name="Barry K.W."/>
            <person name="Cichocki N."/>
            <person name="Veneault-Fourrey C."/>
            <person name="LaButti K."/>
            <person name="Lindquist E.A."/>
            <person name="Lipzen A."/>
            <person name="Lundell T."/>
            <person name="Morin E."/>
            <person name="Murat C."/>
            <person name="Sun H."/>
            <person name="Tunlid A."/>
            <person name="Henrissat B."/>
            <person name="Grigoriev I.V."/>
            <person name="Hibbett D.S."/>
            <person name="Martin F."/>
            <person name="Nordberg H.P."/>
            <person name="Cantor M.N."/>
            <person name="Hua S.X."/>
        </authorList>
    </citation>
    <scope>NUCLEOTIDE SEQUENCE [LARGE SCALE GENOMIC DNA]</scope>
    <source>
        <strain evidence="1 2">Foug A</strain>
    </source>
</reference>
<organism evidence="1 2">
    <name type="scientific">Scleroderma citrinum Foug A</name>
    <dbReference type="NCBI Taxonomy" id="1036808"/>
    <lineage>
        <taxon>Eukaryota</taxon>
        <taxon>Fungi</taxon>
        <taxon>Dikarya</taxon>
        <taxon>Basidiomycota</taxon>
        <taxon>Agaricomycotina</taxon>
        <taxon>Agaricomycetes</taxon>
        <taxon>Agaricomycetidae</taxon>
        <taxon>Boletales</taxon>
        <taxon>Sclerodermatineae</taxon>
        <taxon>Sclerodermataceae</taxon>
        <taxon>Scleroderma</taxon>
    </lineage>
</organism>
<feature type="non-terminal residue" evidence="1">
    <location>
        <position position="1"/>
    </location>
</feature>
<gene>
    <name evidence="1" type="ORF">SCLCIDRAFT_46765</name>
</gene>
<reference evidence="2" key="2">
    <citation type="submission" date="2015-01" db="EMBL/GenBank/DDBJ databases">
        <title>Evolutionary Origins and Diversification of the Mycorrhizal Mutualists.</title>
        <authorList>
            <consortium name="DOE Joint Genome Institute"/>
            <consortium name="Mycorrhizal Genomics Consortium"/>
            <person name="Kohler A."/>
            <person name="Kuo A."/>
            <person name="Nagy L.G."/>
            <person name="Floudas D."/>
            <person name="Copeland A."/>
            <person name="Barry K.W."/>
            <person name="Cichocki N."/>
            <person name="Veneault-Fourrey C."/>
            <person name="LaButti K."/>
            <person name="Lindquist E.A."/>
            <person name="Lipzen A."/>
            <person name="Lundell T."/>
            <person name="Morin E."/>
            <person name="Murat C."/>
            <person name="Riley R."/>
            <person name="Ohm R."/>
            <person name="Sun H."/>
            <person name="Tunlid A."/>
            <person name="Henrissat B."/>
            <person name="Grigoriev I.V."/>
            <person name="Hibbett D.S."/>
            <person name="Martin F."/>
        </authorList>
    </citation>
    <scope>NUCLEOTIDE SEQUENCE [LARGE SCALE GENOMIC DNA]</scope>
    <source>
        <strain evidence="2">Foug A</strain>
    </source>
</reference>
<keyword evidence="2" id="KW-1185">Reference proteome</keyword>
<proteinExistence type="predicted"/>